<keyword evidence="10 13" id="KW-0408">Iron</keyword>
<evidence type="ECO:0000256" key="3">
    <source>
        <dbReference type="ARBA" id="ARBA00004406"/>
    </source>
</evidence>
<dbReference type="InterPro" id="IPR002401">
    <property type="entry name" value="Cyt_P450_E_grp-I"/>
</dbReference>
<evidence type="ECO:0000313" key="17">
    <source>
        <dbReference type="Proteomes" id="UP000235965"/>
    </source>
</evidence>
<feature type="transmembrane region" description="Helical" evidence="15">
    <location>
        <begin position="6"/>
        <end position="23"/>
    </location>
</feature>
<evidence type="ECO:0000256" key="14">
    <source>
        <dbReference type="RuleBase" id="RU000461"/>
    </source>
</evidence>
<accession>A0A2J7Q4B8</accession>
<keyword evidence="15" id="KW-1133">Transmembrane helix</keyword>
<dbReference type="PANTHER" id="PTHR24292:SF54">
    <property type="entry name" value="CYP9F3-RELATED"/>
    <property type="match status" value="1"/>
</dbReference>
<keyword evidence="12 15" id="KW-0472">Membrane</keyword>
<comment type="cofactor">
    <cofactor evidence="1 13">
        <name>heme</name>
        <dbReference type="ChEBI" id="CHEBI:30413"/>
    </cofactor>
</comment>
<evidence type="ECO:0000256" key="12">
    <source>
        <dbReference type="ARBA" id="ARBA00023136"/>
    </source>
</evidence>
<dbReference type="GO" id="GO:0016705">
    <property type="term" value="F:oxidoreductase activity, acting on paired donors, with incorporation or reduction of molecular oxygen"/>
    <property type="evidence" value="ECO:0007669"/>
    <property type="project" value="InterPro"/>
</dbReference>
<evidence type="ECO:0000256" key="7">
    <source>
        <dbReference type="ARBA" id="ARBA00022824"/>
    </source>
</evidence>
<evidence type="ECO:0000256" key="1">
    <source>
        <dbReference type="ARBA" id="ARBA00001971"/>
    </source>
</evidence>
<gene>
    <name evidence="16" type="primary">CYP9E2_12</name>
    <name evidence="16" type="ORF">B7P43_G12244</name>
</gene>
<dbReference type="GO" id="GO:0020037">
    <property type="term" value="F:heme binding"/>
    <property type="evidence" value="ECO:0007669"/>
    <property type="project" value="InterPro"/>
</dbReference>
<protein>
    <submittedName>
        <fullName evidence="16">Cytochrome P450 9e2</fullName>
    </submittedName>
</protein>
<proteinExistence type="inferred from homology"/>
<evidence type="ECO:0000256" key="15">
    <source>
        <dbReference type="SAM" id="Phobius"/>
    </source>
</evidence>
<dbReference type="STRING" id="105785.A0A2J7Q4B8"/>
<evidence type="ECO:0000256" key="6">
    <source>
        <dbReference type="ARBA" id="ARBA00022723"/>
    </source>
</evidence>
<comment type="subcellular location">
    <subcellularLocation>
        <location evidence="3">Endoplasmic reticulum membrane</location>
        <topology evidence="3">Peripheral membrane protein</topology>
    </subcellularLocation>
    <subcellularLocation>
        <location evidence="2">Microsome membrane</location>
        <topology evidence="2">Peripheral membrane protein</topology>
    </subcellularLocation>
</comment>
<dbReference type="PANTHER" id="PTHR24292">
    <property type="entry name" value="CYTOCHROME P450"/>
    <property type="match status" value="1"/>
</dbReference>
<dbReference type="PRINTS" id="PR00463">
    <property type="entry name" value="EP450I"/>
</dbReference>
<dbReference type="SUPFAM" id="SSF48264">
    <property type="entry name" value="Cytochrome P450"/>
    <property type="match status" value="2"/>
</dbReference>
<dbReference type="GO" id="GO:0005789">
    <property type="term" value="C:endoplasmic reticulum membrane"/>
    <property type="evidence" value="ECO:0007669"/>
    <property type="project" value="UniProtKB-SubCell"/>
</dbReference>
<dbReference type="InParanoid" id="A0A2J7Q4B8"/>
<evidence type="ECO:0000256" key="13">
    <source>
        <dbReference type="PIRSR" id="PIRSR602401-1"/>
    </source>
</evidence>
<dbReference type="PROSITE" id="PS00086">
    <property type="entry name" value="CYTOCHROME_P450"/>
    <property type="match status" value="1"/>
</dbReference>
<dbReference type="InterPro" id="IPR001128">
    <property type="entry name" value="Cyt_P450"/>
</dbReference>
<feature type="binding site" description="axial binding residue" evidence="13">
    <location>
        <position position="472"/>
    </location>
    <ligand>
        <name>heme</name>
        <dbReference type="ChEBI" id="CHEBI:30413"/>
    </ligand>
    <ligandPart>
        <name>Fe</name>
        <dbReference type="ChEBI" id="CHEBI:18248"/>
    </ligandPart>
</feature>
<dbReference type="AlphaFoldDB" id="A0A2J7Q4B8"/>
<dbReference type="OrthoDB" id="2789670at2759"/>
<keyword evidence="17" id="KW-1185">Reference proteome</keyword>
<keyword evidence="11 14" id="KW-0503">Monooxygenase</keyword>
<dbReference type="FunFam" id="1.10.630.10:FF:000042">
    <property type="entry name" value="Cytochrome P450"/>
    <property type="match status" value="1"/>
</dbReference>
<keyword evidence="7" id="KW-0256">Endoplasmic reticulum</keyword>
<dbReference type="Gene3D" id="1.10.630.10">
    <property type="entry name" value="Cytochrome P450"/>
    <property type="match status" value="1"/>
</dbReference>
<dbReference type="Pfam" id="PF00067">
    <property type="entry name" value="p450"/>
    <property type="match status" value="1"/>
</dbReference>
<dbReference type="Proteomes" id="UP000235965">
    <property type="component" value="Unassembled WGS sequence"/>
</dbReference>
<evidence type="ECO:0000256" key="11">
    <source>
        <dbReference type="ARBA" id="ARBA00023033"/>
    </source>
</evidence>
<dbReference type="GO" id="GO:0005506">
    <property type="term" value="F:iron ion binding"/>
    <property type="evidence" value="ECO:0007669"/>
    <property type="project" value="InterPro"/>
</dbReference>
<comment type="similarity">
    <text evidence="4 14">Belongs to the cytochrome P450 family.</text>
</comment>
<keyword evidence="6 13" id="KW-0479">Metal-binding</keyword>
<dbReference type="PRINTS" id="PR00385">
    <property type="entry name" value="P450"/>
</dbReference>
<keyword evidence="8" id="KW-0492">Microsome</keyword>
<evidence type="ECO:0000256" key="5">
    <source>
        <dbReference type="ARBA" id="ARBA00022617"/>
    </source>
</evidence>
<name>A0A2J7Q4B8_9NEOP</name>
<sequence length="653" mass="73594">MLESLWVWTLATGLISIIVYLLGTWTHDHFSKKNVPHLKPVPFLGNMGPLALRIASFPEILVDWYNRLKGHKYGGVYEFLNPVILLRDPELIKMVTVKDFEHFLDRGVPISEEDEPLIGKGLFSRRGQRWKDMRSTLSPAFTSSKMKNMFVLIKECGKQLTDFLEKCIKDKNMTIEGCKIEREGNILAVEMKDLFTRYTNDVIATSAFGISCDSLSHPGNEFYVLGRDVTDFSGIRAMKLLGLVLSPKLMKLLRIKLLPNSVANFFRSLVHSTMSTREEKGIVRPDMIHLLMQAKKGTLQGDDNVTNNSKNTKPKWDDDDITAQVVLFFLAGFDTVSTLLCFASQLLVMHPDIQSRLQDEIDQTLKEDEGKLTYEAVHGMKYLDMVVSETLRLYPSAVRIDRRCVKTYTLAAEPHCTLKPGDTVNIPIYALHHDPDYFPDPEKFDPERFSDENKGSIKACTYLPFGSGPRNCIGIIKQPEGCEMFIGELTLPASRQFESKVDLDGLGVVGPQAPDLLLPEEVSFVKQHQELLEDVWDACEGSRDGATAVIALMTMPRCSSRVLRRGDRERGGIPLCHRVYYAATILLCRRGGSGSRFALMEAKIALVQLLSRFNLKVVPKTAIQIKISKSSFNMTIDGGFWLGLEQRVKSETQ</sequence>
<comment type="caution">
    <text evidence="16">The sequence shown here is derived from an EMBL/GenBank/DDBJ whole genome shotgun (WGS) entry which is preliminary data.</text>
</comment>
<dbReference type="InterPro" id="IPR050476">
    <property type="entry name" value="Insect_CytP450_Detox"/>
</dbReference>
<keyword evidence="15" id="KW-0812">Transmembrane</keyword>
<evidence type="ECO:0000256" key="4">
    <source>
        <dbReference type="ARBA" id="ARBA00010617"/>
    </source>
</evidence>
<keyword evidence="5 13" id="KW-0349">Heme</keyword>
<evidence type="ECO:0000256" key="10">
    <source>
        <dbReference type="ARBA" id="ARBA00023004"/>
    </source>
</evidence>
<keyword evidence="9 14" id="KW-0560">Oxidoreductase</keyword>
<dbReference type="EMBL" id="NEVH01018386">
    <property type="protein sequence ID" value="PNF23409.1"/>
    <property type="molecule type" value="Genomic_DNA"/>
</dbReference>
<evidence type="ECO:0000313" key="16">
    <source>
        <dbReference type="EMBL" id="PNF23409.1"/>
    </source>
</evidence>
<evidence type="ECO:0000256" key="9">
    <source>
        <dbReference type="ARBA" id="ARBA00023002"/>
    </source>
</evidence>
<evidence type="ECO:0000256" key="2">
    <source>
        <dbReference type="ARBA" id="ARBA00004174"/>
    </source>
</evidence>
<dbReference type="GO" id="GO:0004497">
    <property type="term" value="F:monooxygenase activity"/>
    <property type="evidence" value="ECO:0007669"/>
    <property type="project" value="UniProtKB-KW"/>
</dbReference>
<evidence type="ECO:0000256" key="8">
    <source>
        <dbReference type="ARBA" id="ARBA00022848"/>
    </source>
</evidence>
<reference evidence="16 17" key="1">
    <citation type="submission" date="2017-12" db="EMBL/GenBank/DDBJ databases">
        <title>Hemimetabolous genomes reveal molecular basis of termite eusociality.</title>
        <authorList>
            <person name="Harrison M.C."/>
            <person name="Jongepier E."/>
            <person name="Robertson H.M."/>
            <person name="Arning N."/>
            <person name="Bitard-Feildel T."/>
            <person name="Chao H."/>
            <person name="Childers C.P."/>
            <person name="Dinh H."/>
            <person name="Doddapaneni H."/>
            <person name="Dugan S."/>
            <person name="Gowin J."/>
            <person name="Greiner C."/>
            <person name="Han Y."/>
            <person name="Hu H."/>
            <person name="Hughes D.S.T."/>
            <person name="Huylmans A.-K."/>
            <person name="Kemena C."/>
            <person name="Kremer L.P.M."/>
            <person name="Lee S.L."/>
            <person name="Lopez-Ezquerra A."/>
            <person name="Mallet L."/>
            <person name="Monroy-Kuhn J.M."/>
            <person name="Moser A."/>
            <person name="Murali S.C."/>
            <person name="Muzny D.M."/>
            <person name="Otani S."/>
            <person name="Piulachs M.-D."/>
            <person name="Poelchau M."/>
            <person name="Qu J."/>
            <person name="Schaub F."/>
            <person name="Wada-Katsumata A."/>
            <person name="Worley K.C."/>
            <person name="Xie Q."/>
            <person name="Ylla G."/>
            <person name="Poulsen M."/>
            <person name="Gibbs R.A."/>
            <person name="Schal C."/>
            <person name="Richards S."/>
            <person name="Belles X."/>
            <person name="Korb J."/>
            <person name="Bornberg-Bauer E."/>
        </authorList>
    </citation>
    <scope>NUCLEOTIDE SEQUENCE [LARGE SCALE GENOMIC DNA]</scope>
    <source>
        <tissue evidence="16">Whole body</tissue>
    </source>
</reference>
<organism evidence="16 17">
    <name type="scientific">Cryptotermes secundus</name>
    <dbReference type="NCBI Taxonomy" id="105785"/>
    <lineage>
        <taxon>Eukaryota</taxon>
        <taxon>Metazoa</taxon>
        <taxon>Ecdysozoa</taxon>
        <taxon>Arthropoda</taxon>
        <taxon>Hexapoda</taxon>
        <taxon>Insecta</taxon>
        <taxon>Pterygota</taxon>
        <taxon>Neoptera</taxon>
        <taxon>Polyneoptera</taxon>
        <taxon>Dictyoptera</taxon>
        <taxon>Blattodea</taxon>
        <taxon>Blattoidea</taxon>
        <taxon>Termitoidae</taxon>
        <taxon>Kalotermitidae</taxon>
        <taxon>Cryptotermitinae</taxon>
        <taxon>Cryptotermes</taxon>
    </lineage>
</organism>
<dbReference type="InterPro" id="IPR017972">
    <property type="entry name" value="Cyt_P450_CS"/>
</dbReference>
<dbReference type="FunCoup" id="A0A2J7Q4B8">
    <property type="interactions" value="49"/>
</dbReference>
<dbReference type="InterPro" id="IPR036396">
    <property type="entry name" value="Cyt_P450_sf"/>
</dbReference>
<dbReference type="CDD" id="cd11056">
    <property type="entry name" value="CYP6-like"/>
    <property type="match status" value="1"/>
</dbReference>